<reference evidence="8" key="1">
    <citation type="submission" date="2016-12" db="EMBL/GenBank/DDBJ databases">
        <title>Discovery of methanogenic haloarchaea.</title>
        <authorList>
            <person name="Sorokin D.Y."/>
            <person name="Makarova K.S."/>
            <person name="Abbas B."/>
            <person name="Ferrer M."/>
            <person name="Golyshin P.N."/>
        </authorList>
    </citation>
    <scope>NUCLEOTIDE SEQUENCE [LARGE SCALE GENOMIC DNA]</scope>
    <source>
        <strain evidence="8">HMET1</strain>
    </source>
</reference>
<sequence>MGFYWFREASDYSSEKKELEEALERYRFEKDIEYVYFNITEKCNANCPYCYVPEEKRKNGDSFTKEEFYDVLNKLSENNVNTVLFHGVEPLIEKNLIFEGIEDFPEFNYGIQTNGLQLEKDDIEYLKTKEVNFGVSLDAPKKKLNDYLRVNGHFENTLSILEEFKDYDTLNIITTINKFNEHLLVDMVKLLSEYTKTILMNPVRGTTEVGRRLRPNNLTENFLNAVERAMELTENGNKITIGDYANIVLGIIALTSRDLQCDISPCGAGRRFISITSNGIYPCTEFIGIEEFKTDLDKALNDDAFQDVISRKTEDIKECKNYEYRHLCGASCPAEVYESEETLNSKSPYCQFYKDIIDHAFKTIKQNRENLVINKENLSKTHEITKSLN</sequence>
<evidence type="ECO:0000256" key="4">
    <source>
        <dbReference type="ARBA" id="ARBA00023004"/>
    </source>
</evidence>
<evidence type="ECO:0000256" key="6">
    <source>
        <dbReference type="ARBA" id="ARBA00023601"/>
    </source>
</evidence>
<dbReference type="GO" id="GO:0051536">
    <property type="term" value="F:iron-sulfur cluster binding"/>
    <property type="evidence" value="ECO:0007669"/>
    <property type="project" value="UniProtKB-KW"/>
</dbReference>
<dbReference type="PANTHER" id="PTHR43273:SF3">
    <property type="entry name" value="ANAEROBIC SULFATASE-MATURATING ENZYME HOMOLOG ASLB-RELATED"/>
    <property type="match status" value="1"/>
</dbReference>
<dbReference type="Pfam" id="PF04055">
    <property type="entry name" value="Radical_SAM"/>
    <property type="match status" value="1"/>
</dbReference>
<evidence type="ECO:0000256" key="5">
    <source>
        <dbReference type="ARBA" id="ARBA00023014"/>
    </source>
</evidence>
<evidence type="ECO:0000259" key="7">
    <source>
        <dbReference type="PROSITE" id="PS51918"/>
    </source>
</evidence>
<dbReference type="NCBIfam" id="TIGR04163">
    <property type="entry name" value="rSAM_cobopep"/>
    <property type="match status" value="1"/>
</dbReference>
<evidence type="ECO:0000313" key="8">
    <source>
        <dbReference type="EMBL" id="OKY79011.1"/>
    </source>
</evidence>
<dbReference type="InterPro" id="IPR023867">
    <property type="entry name" value="Sulphatase_maturase_rSAM"/>
</dbReference>
<dbReference type="GO" id="GO:0016491">
    <property type="term" value="F:oxidoreductase activity"/>
    <property type="evidence" value="ECO:0007669"/>
    <property type="project" value="InterPro"/>
</dbReference>
<dbReference type="InterPro" id="IPR013785">
    <property type="entry name" value="Aldolase_TIM"/>
</dbReference>
<dbReference type="InParanoid" id="A0A1Q6DXE5"/>
<keyword evidence="2" id="KW-0949">S-adenosyl-L-methionine</keyword>
<dbReference type="InterPro" id="IPR023885">
    <property type="entry name" value="4Fe4S-binding_SPASM_dom"/>
</dbReference>
<dbReference type="AlphaFoldDB" id="A0A1Q6DXE5"/>
<gene>
    <name evidence="8" type="ORF">BTN85_1517</name>
</gene>
<dbReference type="SFLD" id="SFLDG01386">
    <property type="entry name" value="main_SPASM_domain-containing"/>
    <property type="match status" value="1"/>
</dbReference>
<name>A0A1Q6DXE5_METT1</name>
<evidence type="ECO:0000256" key="1">
    <source>
        <dbReference type="ARBA" id="ARBA00001966"/>
    </source>
</evidence>
<comment type="caution">
    <text evidence="8">The sequence shown here is derived from an EMBL/GenBank/DDBJ whole genome shotgun (WGS) entry which is preliminary data.</text>
</comment>
<dbReference type="InterPro" id="IPR026423">
    <property type="entry name" value="rSAM_cobopep"/>
</dbReference>
<evidence type="ECO:0000256" key="2">
    <source>
        <dbReference type="ARBA" id="ARBA00022691"/>
    </source>
</evidence>
<organism evidence="8 9">
    <name type="scientific">Methanohalarchaeum thermophilum</name>
    <dbReference type="NCBI Taxonomy" id="1903181"/>
    <lineage>
        <taxon>Archaea</taxon>
        <taxon>Methanobacteriati</taxon>
        <taxon>Methanobacteriota</taxon>
        <taxon>Methanonatronarchaeia</taxon>
        <taxon>Methanonatronarchaeales</taxon>
        <taxon>Methanonatronarchaeaceae</taxon>
        <taxon>Candidatus Methanohalarchaeum</taxon>
    </lineage>
</organism>
<comment type="similarity">
    <text evidence="6">Belongs to the radical SAM superfamily. Anaerobic sulfatase-maturating enzyme family.</text>
</comment>
<dbReference type="SUPFAM" id="SSF102114">
    <property type="entry name" value="Radical SAM enzymes"/>
    <property type="match status" value="1"/>
</dbReference>
<dbReference type="EMBL" id="MSDW01000001">
    <property type="protein sequence ID" value="OKY79011.1"/>
    <property type="molecule type" value="Genomic_DNA"/>
</dbReference>
<accession>A0A1Q6DXE5</accession>
<dbReference type="PANTHER" id="PTHR43273">
    <property type="entry name" value="ANAEROBIC SULFATASE-MATURATING ENZYME HOMOLOG ASLB-RELATED"/>
    <property type="match status" value="1"/>
</dbReference>
<dbReference type="Gene3D" id="3.20.20.70">
    <property type="entry name" value="Aldolase class I"/>
    <property type="match status" value="1"/>
</dbReference>
<dbReference type="NCBIfam" id="TIGR04085">
    <property type="entry name" value="rSAM_more_4Fe4S"/>
    <property type="match status" value="1"/>
</dbReference>
<dbReference type="PROSITE" id="PS51918">
    <property type="entry name" value="RADICAL_SAM"/>
    <property type="match status" value="1"/>
</dbReference>
<proteinExistence type="inferred from homology"/>
<dbReference type="GO" id="GO:0046872">
    <property type="term" value="F:metal ion binding"/>
    <property type="evidence" value="ECO:0007669"/>
    <property type="project" value="UniProtKB-KW"/>
</dbReference>
<dbReference type="CDD" id="cd01335">
    <property type="entry name" value="Radical_SAM"/>
    <property type="match status" value="1"/>
</dbReference>
<dbReference type="STRING" id="1903181.BTN85_1517"/>
<dbReference type="InterPro" id="IPR007197">
    <property type="entry name" value="rSAM"/>
</dbReference>
<dbReference type="SFLD" id="SFLDS00029">
    <property type="entry name" value="Radical_SAM"/>
    <property type="match status" value="1"/>
</dbReference>
<keyword evidence="4" id="KW-0408">Iron</keyword>
<keyword evidence="9" id="KW-1185">Reference proteome</keyword>
<keyword evidence="5" id="KW-0411">Iron-sulfur</keyword>
<dbReference type="InterPro" id="IPR058240">
    <property type="entry name" value="rSAM_sf"/>
</dbReference>
<evidence type="ECO:0000256" key="3">
    <source>
        <dbReference type="ARBA" id="ARBA00022723"/>
    </source>
</evidence>
<dbReference type="Proteomes" id="UP000185744">
    <property type="component" value="Unassembled WGS sequence"/>
</dbReference>
<keyword evidence="3" id="KW-0479">Metal-binding</keyword>
<protein>
    <submittedName>
        <fullName evidence="8">Radical SAM superfamily enzyme</fullName>
    </submittedName>
</protein>
<comment type="cofactor">
    <cofactor evidence="1">
        <name>[4Fe-4S] cluster</name>
        <dbReference type="ChEBI" id="CHEBI:49883"/>
    </cofactor>
</comment>
<evidence type="ECO:0000313" key="9">
    <source>
        <dbReference type="Proteomes" id="UP000185744"/>
    </source>
</evidence>
<dbReference type="SFLD" id="SFLDG01067">
    <property type="entry name" value="SPASM/twitch_domain_containing"/>
    <property type="match status" value="1"/>
</dbReference>
<feature type="domain" description="Radical SAM core" evidence="7">
    <location>
        <begin position="27"/>
        <end position="243"/>
    </location>
</feature>